<dbReference type="EMBL" id="JACCBU010000001">
    <property type="protein sequence ID" value="NYE68808.1"/>
    <property type="molecule type" value="Genomic_DNA"/>
</dbReference>
<accession>A0A7Y9I218</accession>
<evidence type="ECO:0000259" key="2">
    <source>
        <dbReference type="Pfam" id="PF20148"/>
    </source>
</evidence>
<sequence>MVDISDLGAIDTDVPFDNGTADDLIAAFDNAATAIDDQASSRASYVTTGSKDFKGHFSELFTSNAAVASADATELASRLREVATAARNLKEEARKEQERRKTAREWKQRQDDRNVFQEFGDWLSGGEDPPVGPPADEPTITTSAPQNGTRETPPPGGGGSGGGGTSSARPSNLRQFASGSETLNEALKGKPGTLRTHLTNFASKCRWGRLDASGVTTGFDKWLTANGEDVRWANTIADAFKAAGGEGNISTLANSALAAALQAKGIAATRQDLTIEPPQAYGHPPTTGYADDPVNTATGNFVETEIDLGFAGAAANLAFTRTYNAIDAAVGPFGPGWSSILDQRLELADDGARLVLPDGRQVLFPRQGDGWDRAPGEALWLDRVEGESGAVLVVTGNNGARWTFSTGGQWYARSRGAGTGIVAERDDAGRLVRLLHERGRWIEIGWTDGRIGEVTASDGRRVAYAYDEAGRLVSATGPNGTRTYAWNEAGLLTAVTGADGVVEVENSYDERRRVTSQLSPYGRRTRYVYLPGRTTAVSDLDGGRSNTWIADQRGRLVGVVDTDGRRQSMSYDGFGNLVSATERNGATTTHGYDERGRRVRTRTASGADLTFGYDDADRVTTVVTESGAVTEFDYPGDGRNPSVMTDAEGGRTELVWDRGLLRQITDPTGVRVSFGYDDHGDLLTVTNAVGNQARLERDAAGRVTAAISPSGARTSYHYDARGFLVSRREPNGATWRYEYTAGGKPTAVIDPYGARTELEYGPHGQVTKTIDALGRAVTRTFDDLGQVSGVELPDGAGWRFVHDAMSRLRETIDPTGGSWRREYDANGDLVAVTDPTGVRREASTDPTGQSASVTEADGTFGLRSDQLGRPIAAEQADGSAELISYDRCGRPVELVDGEGQLTLLRRDAAGRITERVAPSGATTRYAYDRCGRLVAVTDSLGGRTKLEYDADGRVVRRVSPTGEVSWAEYNAMGWLVAQFVPGRGLARFAHDLVGRVIRTTDSWYGRRRFRYDAAGQLIETVNGNGGVTRYDYDARGRVVTITDPLGGVTRREYDAMNRVIAETDPLGRTTTGEYDAAGRRTAQTDPSGHRIEWTYDAAGRDANLLVDGRLVSAITRDLRNRRVLIADHSDPDRPTEHELGWNRRQQLVLRRRGESRIEWTYDSDGRRATMTGPDGRLTRYERDGGGRVIAVDHPLLGRATFSYDASGRLVRAGAGDLIQTWRRADGFVVEHTLTRPDGAERTAIERDEWGRIVAVQGGSGRRRFGYDEAAQLIEERVGDGTVSTWQYDRSGRLTAEAIGGTRRDYSYDTAGQLTSTVTGGVRVRYSYDRSGRRTRAEASDGRVRELGWSDTGWLSTITDRDGDETKTTRLGVDALGELSRVDDAETWWDTATGCAAGLVQAGETPVVHTPGGLTGIGQDWAAPGWRTARTAGADPWSAGAASAGTDGFAIGAAGEMKIAGLEWLHARAYDPATRGFLSVDPQDPTPGAGWAANPYSYAGNDPLHALDPAGRQPVTDEELKAYAASNDGAAAAVGDWVGDNWEYLAGGAMVIAGGVLMATGVGGPAGMMLISAGADTIIQKATTGSVNWGQVAISGAFGAWGGAGAAAKLGARTLLQKTVVGGMISGTASGATGGAYSYLTGPGPHTVSGFMKTTALSAGVGGATGGAAGAFGHGANTLGQRLLPRTAAPTPPPTLADEARGLMGNPGDTVVLGRLPDTAVARDWDDHVVLQTDNWSPELNDEFIQATIDYQRPVYLASPIEGNMIQTEGPYAGQPTIFQRELEMLNDAGYTMDGDYMYPPR</sequence>
<name>A0A7Y9I218_9ACTN</name>
<gene>
    <name evidence="3" type="ORF">BKA15_000137</name>
</gene>
<feature type="compositionally biased region" description="Polar residues" evidence="1">
    <location>
        <begin position="139"/>
        <end position="150"/>
    </location>
</feature>
<dbReference type="PANTHER" id="PTHR32305:SF15">
    <property type="entry name" value="PROTEIN RHSA-RELATED"/>
    <property type="match status" value="1"/>
</dbReference>
<dbReference type="InterPro" id="IPR006530">
    <property type="entry name" value="YD"/>
</dbReference>
<dbReference type="InterPro" id="IPR050708">
    <property type="entry name" value="T6SS_VgrG/RHS"/>
</dbReference>
<dbReference type="Gene3D" id="2.180.10.10">
    <property type="entry name" value="RHS repeat-associated core"/>
    <property type="match status" value="5"/>
</dbReference>
<keyword evidence="4" id="KW-1185">Reference proteome</keyword>
<dbReference type="InterPro" id="IPR022385">
    <property type="entry name" value="Rhs_assc_core"/>
</dbReference>
<feature type="compositionally biased region" description="Polar residues" evidence="1">
    <location>
        <begin position="844"/>
        <end position="853"/>
    </location>
</feature>
<reference evidence="3 4" key="1">
    <citation type="submission" date="2020-07" db="EMBL/GenBank/DDBJ databases">
        <title>Sequencing the genomes of 1000 actinobacteria strains.</title>
        <authorList>
            <person name="Klenk H.-P."/>
        </authorList>
    </citation>
    <scope>NUCLEOTIDE SEQUENCE [LARGE SCALE GENOMIC DNA]</scope>
    <source>
        <strain evidence="3 4">DSM 22083</strain>
    </source>
</reference>
<evidence type="ECO:0000313" key="4">
    <source>
        <dbReference type="Proteomes" id="UP000569914"/>
    </source>
</evidence>
<dbReference type="RefSeq" id="WP_179747685.1">
    <property type="nucleotide sequence ID" value="NZ_JACCBU010000001.1"/>
</dbReference>
<dbReference type="InterPro" id="IPR031325">
    <property type="entry name" value="RHS_repeat"/>
</dbReference>
<dbReference type="Pfam" id="PF05593">
    <property type="entry name" value="RHS_repeat"/>
    <property type="match status" value="9"/>
</dbReference>
<feature type="compositionally biased region" description="Basic and acidic residues" evidence="1">
    <location>
        <begin position="90"/>
        <end position="115"/>
    </location>
</feature>
<dbReference type="NCBIfam" id="TIGR01643">
    <property type="entry name" value="YD_repeat_2x"/>
    <property type="match status" value="12"/>
</dbReference>
<evidence type="ECO:0000313" key="3">
    <source>
        <dbReference type="EMBL" id="NYE68808.1"/>
    </source>
</evidence>
<proteinExistence type="predicted"/>
<feature type="region of interest" description="Disordered" evidence="1">
    <location>
        <begin position="836"/>
        <end position="860"/>
    </location>
</feature>
<evidence type="ECO:0000256" key="1">
    <source>
        <dbReference type="SAM" id="MobiDB-lite"/>
    </source>
</evidence>
<dbReference type="InterPro" id="IPR045351">
    <property type="entry name" value="DUF6531"/>
</dbReference>
<feature type="region of interest" description="Disordered" evidence="1">
    <location>
        <begin position="90"/>
        <end position="172"/>
    </location>
</feature>
<dbReference type="Proteomes" id="UP000569914">
    <property type="component" value="Unassembled WGS sequence"/>
</dbReference>
<feature type="domain" description="DUF6531" evidence="2">
    <location>
        <begin position="292"/>
        <end position="364"/>
    </location>
</feature>
<dbReference type="Pfam" id="PF20148">
    <property type="entry name" value="DUF6531"/>
    <property type="match status" value="1"/>
</dbReference>
<protein>
    <submittedName>
        <fullName evidence="3">RHS repeat-associated protein</fullName>
    </submittedName>
</protein>
<comment type="caution">
    <text evidence="3">The sequence shown here is derived from an EMBL/GenBank/DDBJ whole genome shotgun (WGS) entry which is preliminary data.</text>
</comment>
<dbReference type="NCBIfam" id="TIGR03696">
    <property type="entry name" value="Rhs_assc_core"/>
    <property type="match status" value="1"/>
</dbReference>
<dbReference type="PANTHER" id="PTHR32305">
    <property type="match status" value="1"/>
</dbReference>
<organism evidence="3 4">
    <name type="scientific">Microlunatus parietis</name>
    <dbReference type="NCBI Taxonomy" id="682979"/>
    <lineage>
        <taxon>Bacteria</taxon>
        <taxon>Bacillati</taxon>
        <taxon>Actinomycetota</taxon>
        <taxon>Actinomycetes</taxon>
        <taxon>Propionibacteriales</taxon>
        <taxon>Propionibacteriaceae</taxon>
        <taxon>Microlunatus</taxon>
    </lineage>
</organism>